<dbReference type="Proteomes" id="UP000463961">
    <property type="component" value="Chromosome"/>
</dbReference>
<name>A0A7R6QWP6_9RHOO</name>
<proteinExistence type="predicted"/>
<accession>A0A7R6QWP6</accession>
<dbReference type="OrthoDB" id="6637825at2"/>
<dbReference type="InterPro" id="IPR000836">
    <property type="entry name" value="PRTase_dom"/>
</dbReference>
<protein>
    <recommendedName>
        <fullName evidence="3">Phosphoribosyltransferase</fullName>
    </recommendedName>
</protein>
<dbReference type="EMBL" id="AP022345">
    <property type="protein sequence ID" value="BBU68792.1"/>
    <property type="molecule type" value="Genomic_DNA"/>
</dbReference>
<reference evidence="2" key="1">
    <citation type="submission" date="2020-01" db="EMBL/GenBank/DDBJ databases">
        <title>Phosphoaccumulans saitamaens gen. nov., sp. nov., a polyphosphate accumulating bacterium isolated from surface river water.</title>
        <authorList>
            <person name="Watanabe K."/>
            <person name="Suda W."/>
        </authorList>
    </citation>
    <scope>NUCLEOTIDE SEQUENCE [LARGE SCALE GENOMIC DNA]</scope>
    <source>
        <strain evidence="2">ICHIAU1</strain>
    </source>
</reference>
<dbReference type="RefSeq" id="WP_162050452.1">
    <property type="nucleotide sequence ID" value="NZ_AP022345.1"/>
</dbReference>
<evidence type="ECO:0008006" key="3">
    <source>
        <dbReference type="Google" id="ProtNLM"/>
    </source>
</evidence>
<dbReference type="InterPro" id="IPR029057">
    <property type="entry name" value="PRTase-like"/>
</dbReference>
<evidence type="ECO:0000313" key="1">
    <source>
        <dbReference type="EMBL" id="BBU68792.1"/>
    </source>
</evidence>
<dbReference type="CDD" id="cd06223">
    <property type="entry name" value="PRTases_typeI"/>
    <property type="match status" value="1"/>
</dbReference>
<dbReference type="Gene3D" id="3.40.50.2020">
    <property type="match status" value="1"/>
</dbReference>
<sequence length="241" mass="27391">MDEFAALLRSGMALDDFSAFRAIHIDESIRCEHHYLAWDDICFCLGEYEPHGVVNAASVNSLIWDLKKPVSKRGTSEYVYKARAIAEVAAKLQDLFFEGNRAGFTIIPIPPSKAKTDPLYDDRLIRVLRVPGLAMDVRDALFVRQTMRAYHEYPTGQKRPSPDELYPLLAVDESALRVPPQKNIVLFDDLLTTGSHFKACQRLLQERFPECTVSGLFIGRAKHTNDFDECDWSWFPPDLAP</sequence>
<gene>
    <name evidence="1" type="ORF">ICHIAU1_10750</name>
</gene>
<evidence type="ECO:0000313" key="2">
    <source>
        <dbReference type="Proteomes" id="UP000463961"/>
    </source>
</evidence>
<organism evidence="1 2">
    <name type="scientific">Fluviibacter phosphoraccumulans</name>
    <dbReference type="NCBI Taxonomy" id="1751046"/>
    <lineage>
        <taxon>Bacteria</taxon>
        <taxon>Pseudomonadati</taxon>
        <taxon>Pseudomonadota</taxon>
        <taxon>Betaproteobacteria</taxon>
        <taxon>Rhodocyclales</taxon>
        <taxon>Fluviibacteraceae</taxon>
        <taxon>Fluviibacter</taxon>
    </lineage>
</organism>
<dbReference type="AlphaFoldDB" id="A0A7R6QWP6"/>
<keyword evidence="2" id="KW-1185">Reference proteome</keyword>